<dbReference type="FunFam" id="3.80.10.10:FF:000111">
    <property type="entry name" value="LRR receptor-like serine/threonine-protein kinase ERECTA"/>
    <property type="match status" value="1"/>
</dbReference>
<dbReference type="GO" id="GO:0051707">
    <property type="term" value="P:response to other organism"/>
    <property type="evidence" value="ECO:0007669"/>
    <property type="project" value="UniProtKB-ARBA"/>
</dbReference>
<evidence type="ECO:0000256" key="9">
    <source>
        <dbReference type="ARBA" id="ARBA00023136"/>
    </source>
</evidence>
<dbReference type="SMART" id="SM00369">
    <property type="entry name" value="LRR_TYP"/>
    <property type="match status" value="11"/>
</dbReference>
<dbReference type="InterPro" id="IPR013210">
    <property type="entry name" value="LRR_N_plant-typ"/>
</dbReference>
<dbReference type="FunFam" id="3.80.10.10:FF:000095">
    <property type="entry name" value="LRR receptor-like serine/threonine-protein kinase GSO1"/>
    <property type="match status" value="2"/>
</dbReference>
<feature type="domain" description="Leucine-rich repeat-containing N-terminal plant-type" evidence="13">
    <location>
        <begin position="41"/>
        <end position="82"/>
    </location>
</feature>
<dbReference type="FunFam" id="3.80.10.10:FF:001347">
    <property type="entry name" value="LRR receptor-like serine/threonine-protein kinase GSO2"/>
    <property type="match status" value="1"/>
</dbReference>
<evidence type="ECO:0000256" key="3">
    <source>
        <dbReference type="ARBA" id="ARBA00022475"/>
    </source>
</evidence>
<organism evidence="15 16">
    <name type="scientific">Nicotiana tabacum</name>
    <name type="common">Common tobacco</name>
    <dbReference type="NCBI Taxonomy" id="4097"/>
    <lineage>
        <taxon>Eukaryota</taxon>
        <taxon>Viridiplantae</taxon>
        <taxon>Streptophyta</taxon>
        <taxon>Embryophyta</taxon>
        <taxon>Tracheophyta</taxon>
        <taxon>Spermatophyta</taxon>
        <taxon>Magnoliopsida</taxon>
        <taxon>eudicotyledons</taxon>
        <taxon>Gunneridae</taxon>
        <taxon>Pentapetalae</taxon>
        <taxon>asterids</taxon>
        <taxon>lamiids</taxon>
        <taxon>Solanales</taxon>
        <taxon>Solanaceae</taxon>
        <taxon>Nicotianoideae</taxon>
        <taxon>Nicotianeae</taxon>
        <taxon>Nicotiana</taxon>
    </lineage>
</organism>
<dbReference type="InterPro" id="IPR032675">
    <property type="entry name" value="LRR_dom_sf"/>
</dbReference>
<reference evidence="16" key="2">
    <citation type="submission" date="2025-08" db="UniProtKB">
        <authorList>
            <consortium name="RefSeq"/>
        </authorList>
    </citation>
    <scope>IDENTIFICATION</scope>
    <source>
        <tissue evidence="16">Leaf</tissue>
    </source>
</reference>
<evidence type="ECO:0000256" key="7">
    <source>
        <dbReference type="ARBA" id="ARBA00022737"/>
    </source>
</evidence>
<dbReference type="PROSITE" id="PS51450">
    <property type="entry name" value="LRR"/>
    <property type="match status" value="3"/>
</dbReference>
<keyword evidence="15" id="KW-1185">Reference proteome</keyword>
<gene>
    <name evidence="16" type="primary">LOC107769011</name>
</gene>
<keyword evidence="8 12" id="KW-1133">Transmembrane helix</keyword>
<dbReference type="Pfam" id="PF23598">
    <property type="entry name" value="LRR_14"/>
    <property type="match status" value="2"/>
</dbReference>
<feature type="transmembrane region" description="Helical" evidence="12">
    <location>
        <begin position="12"/>
        <end position="30"/>
    </location>
</feature>
<evidence type="ECO:0000256" key="5">
    <source>
        <dbReference type="ARBA" id="ARBA00022692"/>
    </source>
</evidence>
<dbReference type="STRING" id="4097.A0A1S3XUX4"/>
<name>A0A1S3XUX4_TOBAC</name>
<dbReference type="InterPro" id="IPR001611">
    <property type="entry name" value="Leu-rich_rpt"/>
</dbReference>
<evidence type="ECO:0000256" key="6">
    <source>
        <dbReference type="ARBA" id="ARBA00022729"/>
    </source>
</evidence>
<evidence type="ECO:0000256" key="4">
    <source>
        <dbReference type="ARBA" id="ARBA00022614"/>
    </source>
</evidence>
<proteinExistence type="inferred from homology"/>
<keyword evidence="9 12" id="KW-0472">Membrane</keyword>
<evidence type="ECO:0000256" key="1">
    <source>
        <dbReference type="ARBA" id="ARBA00004251"/>
    </source>
</evidence>
<dbReference type="GO" id="GO:0006952">
    <property type="term" value="P:defense response"/>
    <property type="evidence" value="ECO:0007669"/>
    <property type="project" value="UniProtKB-ARBA"/>
</dbReference>
<dbReference type="AlphaFoldDB" id="A0A1S3XUX4"/>
<evidence type="ECO:0000313" key="15">
    <source>
        <dbReference type="Proteomes" id="UP000790787"/>
    </source>
</evidence>
<dbReference type="PaxDb" id="4097-A0A1S3XUX4"/>
<dbReference type="SUPFAM" id="SSF52058">
    <property type="entry name" value="L domain-like"/>
    <property type="match status" value="2"/>
</dbReference>
<dbReference type="Proteomes" id="UP000790787">
    <property type="component" value="Chromosome 2"/>
</dbReference>
<sequence length="1009" mass="111999">MGIARKFIQQFILFNICVTLILNYNVVFSSEVGNGKIKCLKAEKEALLRIKRELLDVQGRISSWGNEGYNQDCCRWRGVHCDNQTSNVIRLVLRGPSGANANVAVAPLVGKISPALQELKHLKYLDLSYNRISGGIPDFVGSLSKLDYLNLSCVGNDFTKVPSNIGNLSNLNTLDLSYNDFLSVNNLKWLSDLRQLRYLVINGADLSKANDWLEAVSELPFLQVLSFRRSMLPEVLTSSTPPISLTTLDLSSNFLNTSIYTWLFDITNLVKLDLSSNDLDGLIPDAFGNMLSLAHLNLSGNFFQGPIPVVLWNMKSLQQLDLSGNAFGGGLPSCFGKISNLKSLRVSFCSLTRQLPQIMKNLSCMTNSLEYLNLERNHISGLLPDVLANFSSLRELRLGHNEMNGSIPRVVGKLSSLVLLDLSWNGIAGSVPDLLLLSSLRDLHLSHNQLSGLTDSIGRLSKLERLYLDSNQFEGTISEAHLFKLPRLRELDLSFNAQLHVQISSDWIPPFQLEGIRLAHCRLGPDFPNWLRNQNNISVLDLSASGISGNIPSWFWDQLPGLNFLNFSYNDIGGTIPDLSRKTALLRIDLSSNKFSGLIPQLPTNVTTVDLSRNSFSGTISFVCDNFDSLGYLDLSDNLLSGELPSCWTLRSLTHLNLANNNFSGKIPNSMRSLQMLEMLHLRKNQLTGELPRSLENCQRLSFIDVGENALSGEIPAWIGNSLTDIIVVILRSNKFSGSIPSSICQLTKLQILDLSQNKISGTIPKCINKLAAMTEEESPTEKIKSWYFQVDDEGDVTMNASYDESAFLMWKGRESEYSSILGLVKSIDLSSNKLVGEIPMEITSLVGLLGLNLSRNNLTGSIPLKIGQLRAINFLDLSINGLSGNIPSSFSQLSHLGVFNLSYNLSGRIPLDTQSQTFNSSSYFENPGLCGSPLTEACPGDEMPQHPTLDVDSEEEEDEDEFTSAEFYISIGIGFVFGFWGVCYALILNRTWRYALFRFLENIVKHYV</sequence>
<dbReference type="InterPro" id="IPR003591">
    <property type="entry name" value="Leu-rich_rpt_typical-subtyp"/>
</dbReference>
<keyword evidence="5 12" id="KW-0812">Transmembrane</keyword>
<keyword evidence="3" id="KW-1003">Cell membrane</keyword>
<evidence type="ECO:0000256" key="10">
    <source>
        <dbReference type="ARBA" id="ARBA00023170"/>
    </source>
</evidence>
<dbReference type="RefSeq" id="XP_016443670.1">
    <property type="nucleotide sequence ID" value="XM_016588184.1"/>
</dbReference>
<evidence type="ECO:0000256" key="11">
    <source>
        <dbReference type="ARBA" id="ARBA00023180"/>
    </source>
</evidence>
<evidence type="ECO:0000256" key="8">
    <source>
        <dbReference type="ARBA" id="ARBA00022989"/>
    </source>
</evidence>
<keyword evidence="7" id="KW-0677">Repeat</keyword>
<dbReference type="KEGG" id="nta:107769011"/>
<dbReference type="PRINTS" id="PR00019">
    <property type="entry name" value="LEURICHRPT"/>
</dbReference>
<dbReference type="Gene3D" id="3.80.10.10">
    <property type="entry name" value="Ribonuclease Inhibitor"/>
    <property type="match status" value="5"/>
</dbReference>
<keyword evidence="4" id="KW-0433">Leucine-rich repeat</keyword>
<keyword evidence="6" id="KW-0732">Signal</keyword>
<dbReference type="PANTHER" id="PTHR48063:SF101">
    <property type="entry name" value="LRR RECEPTOR-LIKE SERINE_THREONINE-PROTEIN KINASE FLS2"/>
    <property type="match status" value="1"/>
</dbReference>
<feature type="domain" description="Disease resistance R13L4/SHOC-2-like LRR" evidence="14">
    <location>
        <begin position="369"/>
        <end position="543"/>
    </location>
</feature>
<dbReference type="SUPFAM" id="SSF52047">
    <property type="entry name" value="RNI-like"/>
    <property type="match status" value="1"/>
</dbReference>
<evidence type="ECO:0000313" key="16">
    <source>
        <dbReference type="RefSeq" id="XP_016443670.1"/>
    </source>
</evidence>
<dbReference type="RefSeq" id="XP_016443670.1">
    <property type="nucleotide sequence ID" value="XM_016588184.2"/>
</dbReference>
<comment type="subcellular location">
    <subcellularLocation>
        <location evidence="1">Cell membrane</location>
        <topology evidence="1">Single-pass type I membrane protein</topology>
    </subcellularLocation>
</comment>
<protein>
    <submittedName>
        <fullName evidence="16">LRR receptor-like serine/threonine-protein kinase GSO1</fullName>
    </submittedName>
    <submittedName>
        <fullName evidence="16">Receptor-like protein EIX2</fullName>
    </submittedName>
</protein>
<evidence type="ECO:0000259" key="13">
    <source>
        <dbReference type="Pfam" id="PF08263"/>
    </source>
</evidence>
<dbReference type="OrthoDB" id="8731593at2759"/>
<dbReference type="Pfam" id="PF08263">
    <property type="entry name" value="LRRNT_2"/>
    <property type="match status" value="1"/>
</dbReference>
<dbReference type="PANTHER" id="PTHR48063">
    <property type="entry name" value="LRR RECEPTOR-LIKE KINASE"/>
    <property type="match status" value="1"/>
</dbReference>
<dbReference type="GO" id="GO:0005886">
    <property type="term" value="C:plasma membrane"/>
    <property type="evidence" value="ECO:0007669"/>
    <property type="project" value="UniProtKB-SubCell"/>
</dbReference>
<comment type="similarity">
    <text evidence="2">Belongs to the RLP family.</text>
</comment>
<keyword evidence="10" id="KW-0675">Receptor</keyword>
<evidence type="ECO:0000256" key="2">
    <source>
        <dbReference type="ARBA" id="ARBA00009592"/>
    </source>
</evidence>
<evidence type="ECO:0000256" key="12">
    <source>
        <dbReference type="SAM" id="Phobius"/>
    </source>
</evidence>
<feature type="domain" description="Disease resistance R13L4/SHOC-2-like LRR" evidence="14">
    <location>
        <begin position="112"/>
        <end position="299"/>
    </location>
</feature>
<dbReference type="SMART" id="SM00365">
    <property type="entry name" value="LRR_SD22"/>
    <property type="match status" value="5"/>
</dbReference>
<dbReference type="Pfam" id="PF00560">
    <property type="entry name" value="LRR_1"/>
    <property type="match status" value="4"/>
</dbReference>
<reference evidence="15" key="1">
    <citation type="journal article" date="2014" name="Nat. Commun.">
        <title>The tobacco genome sequence and its comparison with those of tomato and potato.</title>
        <authorList>
            <person name="Sierro N."/>
            <person name="Battey J.N."/>
            <person name="Ouadi S."/>
            <person name="Bakaher N."/>
            <person name="Bovet L."/>
            <person name="Willig A."/>
            <person name="Goepfert S."/>
            <person name="Peitsch M.C."/>
            <person name="Ivanov N.V."/>
        </authorList>
    </citation>
    <scope>NUCLEOTIDE SEQUENCE [LARGE SCALE GENOMIC DNA]</scope>
</reference>
<dbReference type="SMR" id="A0A1S3XUX4"/>
<dbReference type="InterPro" id="IPR055414">
    <property type="entry name" value="LRR_R13L4/SHOC2-like"/>
</dbReference>
<dbReference type="GeneID" id="107769011"/>
<evidence type="ECO:0000259" key="14">
    <source>
        <dbReference type="Pfam" id="PF23598"/>
    </source>
</evidence>
<keyword evidence="11" id="KW-0325">Glycoprotein</keyword>
<accession>A0A1S3XUX4</accession>
<dbReference type="InterPro" id="IPR046956">
    <property type="entry name" value="RLP23-like"/>
</dbReference>
<feature type="transmembrane region" description="Helical" evidence="12">
    <location>
        <begin position="968"/>
        <end position="989"/>
    </location>
</feature>
<dbReference type="OMA" id="EGMMIPN"/>